<keyword evidence="2" id="KW-1185">Reference proteome</keyword>
<reference evidence="1" key="2">
    <citation type="journal article" date="2022" name="New Phytol.">
        <title>Evolutionary transition to the ectomycorrhizal habit in the genomes of a hyperdiverse lineage of mushroom-forming fungi.</title>
        <authorList>
            <person name="Looney B."/>
            <person name="Miyauchi S."/>
            <person name="Morin E."/>
            <person name="Drula E."/>
            <person name="Courty P.E."/>
            <person name="Kohler A."/>
            <person name="Kuo A."/>
            <person name="LaButti K."/>
            <person name="Pangilinan J."/>
            <person name="Lipzen A."/>
            <person name="Riley R."/>
            <person name="Andreopoulos W."/>
            <person name="He G."/>
            <person name="Johnson J."/>
            <person name="Nolan M."/>
            <person name="Tritt A."/>
            <person name="Barry K.W."/>
            <person name="Grigoriev I.V."/>
            <person name="Nagy L.G."/>
            <person name="Hibbett D."/>
            <person name="Henrissat B."/>
            <person name="Matheny P.B."/>
            <person name="Labbe J."/>
            <person name="Martin F.M."/>
        </authorList>
    </citation>
    <scope>NUCLEOTIDE SEQUENCE</scope>
    <source>
        <strain evidence="1">FP105234-sp</strain>
    </source>
</reference>
<protein>
    <submittedName>
        <fullName evidence="1">Uncharacterized protein</fullName>
    </submittedName>
</protein>
<evidence type="ECO:0000313" key="2">
    <source>
        <dbReference type="Proteomes" id="UP000814033"/>
    </source>
</evidence>
<evidence type="ECO:0000313" key="1">
    <source>
        <dbReference type="EMBL" id="KAI0047087.1"/>
    </source>
</evidence>
<reference evidence="1" key="1">
    <citation type="submission" date="2021-02" db="EMBL/GenBank/DDBJ databases">
        <authorList>
            <consortium name="DOE Joint Genome Institute"/>
            <person name="Ahrendt S."/>
            <person name="Looney B.P."/>
            <person name="Miyauchi S."/>
            <person name="Morin E."/>
            <person name="Drula E."/>
            <person name="Courty P.E."/>
            <person name="Chicoki N."/>
            <person name="Fauchery L."/>
            <person name="Kohler A."/>
            <person name="Kuo A."/>
            <person name="Labutti K."/>
            <person name="Pangilinan J."/>
            <person name="Lipzen A."/>
            <person name="Riley R."/>
            <person name="Andreopoulos W."/>
            <person name="He G."/>
            <person name="Johnson J."/>
            <person name="Barry K.W."/>
            <person name="Grigoriev I.V."/>
            <person name="Nagy L."/>
            <person name="Hibbett D."/>
            <person name="Henrissat B."/>
            <person name="Matheny P.B."/>
            <person name="Labbe J."/>
            <person name="Martin F."/>
        </authorList>
    </citation>
    <scope>NUCLEOTIDE SEQUENCE</scope>
    <source>
        <strain evidence="1">FP105234-sp</strain>
    </source>
</reference>
<comment type="caution">
    <text evidence="1">The sequence shown here is derived from an EMBL/GenBank/DDBJ whole genome shotgun (WGS) entry which is preliminary data.</text>
</comment>
<proteinExistence type="predicted"/>
<organism evidence="1 2">
    <name type="scientific">Auriscalpium vulgare</name>
    <dbReference type="NCBI Taxonomy" id="40419"/>
    <lineage>
        <taxon>Eukaryota</taxon>
        <taxon>Fungi</taxon>
        <taxon>Dikarya</taxon>
        <taxon>Basidiomycota</taxon>
        <taxon>Agaricomycotina</taxon>
        <taxon>Agaricomycetes</taxon>
        <taxon>Russulales</taxon>
        <taxon>Auriscalpiaceae</taxon>
        <taxon>Auriscalpium</taxon>
    </lineage>
</organism>
<dbReference type="EMBL" id="MU275911">
    <property type="protein sequence ID" value="KAI0047087.1"/>
    <property type="molecule type" value="Genomic_DNA"/>
</dbReference>
<dbReference type="Proteomes" id="UP000814033">
    <property type="component" value="Unassembled WGS sequence"/>
</dbReference>
<sequence>MPTILYSAQAALRQAAERYQHDGWTFDVFEFNIGLPGDIVYSGPLGPDIWWTADAHAGLARTREVDLEDLMQLLPRHNPRGESSGASRTLQPSVVVASPNAPHWQRGASGRFVPRHSTRRTPKIHATRTKPEEPVAVSTASPKGADTPQPVTTPIVPQAGETVSAPLPATLSMNITSPASIGIRDTPGGVKRNPLRSSRKTVSYRSHKKVHSAPSTTISTALRTVTDETVSAPVPARQEASFSMNITRSAALVRNTPAGVKRISKKSRRVTGISSSVASLFSLTPFLPDAYCAPHTWVAPHRLTTASPRPPHDVIVVTVPGEGAFVVGRTNYKRNRLSCEACVGLDAPCLSGFGRGKRACKLCWVRRAPCSIMKTRDAGAKPPSSLALQATASGSNVQTALVGSSNPPPHAVSEALPLDLPPAAKAWMEEHINAQVASRVEKALDQKMEEMEAALLLRVRERIATSLASLT</sequence>
<accession>A0ACB8RT62</accession>
<gene>
    <name evidence="1" type="ORF">FA95DRAFT_1559433</name>
</gene>
<name>A0ACB8RT62_9AGAM</name>